<feature type="compositionally biased region" description="Acidic residues" evidence="1">
    <location>
        <begin position="125"/>
        <end position="144"/>
    </location>
</feature>
<proteinExistence type="predicted"/>
<reference evidence="3 4" key="2">
    <citation type="journal article" date="2017" name="Nature">
        <title>The Apostasia genome and the evolution of orchids.</title>
        <authorList>
            <person name="Zhang G.Q."/>
            <person name="Liu K.W."/>
            <person name="Li Z."/>
            <person name="Lohaus R."/>
            <person name="Hsiao Y.Y."/>
            <person name="Niu S.C."/>
            <person name="Wang J.Y."/>
            <person name="Lin Y.C."/>
            <person name="Xu Q."/>
            <person name="Chen L.J."/>
            <person name="Yoshida K."/>
            <person name="Fujiwara S."/>
            <person name="Wang Z.W."/>
            <person name="Zhang Y.Q."/>
            <person name="Mitsuda N."/>
            <person name="Wang M."/>
            <person name="Liu G.H."/>
            <person name="Pecoraro L."/>
            <person name="Huang H.X."/>
            <person name="Xiao X.J."/>
            <person name="Lin M."/>
            <person name="Wu X.Y."/>
            <person name="Wu W.L."/>
            <person name="Chen Y.Y."/>
            <person name="Chang S.B."/>
            <person name="Sakamoto S."/>
            <person name="Ohme-Takagi M."/>
            <person name="Yagi M."/>
            <person name="Zeng S.J."/>
            <person name="Shen C.Y."/>
            <person name="Yeh C.M."/>
            <person name="Luo Y.B."/>
            <person name="Tsai W.C."/>
            <person name="Van de Peer Y."/>
            <person name="Liu Z.J."/>
        </authorList>
    </citation>
    <scope>NUCLEOTIDE SEQUENCE [LARGE SCALE GENOMIC DNA]</scope>
    <source>
        <tissue evidence="3">The whole plant</tissue>
    </source>
</reference>
<name>A0A2I0VFN4_9ASPA</name>
<dbReference type="EMBL" id="KZ503687">
    <property type="protein sequence ID" value="PKU62174.1"/>
    <property type="molecule type" value="Genomic_DNA"/>
</dbReference>
<organism evidence="3 4">
    <name type="scientific">Dendrobium catenatum</name>
    <dbReference type="NCBI Taxonomy" id="906689"/>
    <lineage>
        <taxon>Eukaryota</taxon>
        <taxon>Viridiplantae</taxon>
        <taxon>Streptophyta</taxon>
        <taxon>Embryophyta</taxon>
        <taxon>Tracheophyta</taxon>
        <taxon>Spermatophyta</taxon>
        <taxon>Magnoliopsida</taxon>
        <taxon>Liliopsida</taxon>
        <taxon>Asparagales</taxon>
        <taxon>Orchidaceae</taxon>
        <taxon>Epidendroideae</taxon>
        <taxon>Malaxideae</taxon>
        <taxon>Dendrobiinae</taxon>
        <taxon>Dendrobium</taxon>
    </lineage>
</organism>
<keyword evidence="4" id="KW-1185">Reference proteome</keyword>
<protein>
    <recommendedName>
        <fullName evidence="2">Tf2-1-like SH3-like domain-containing protein</fullName>
    </recommendedName>
</protein>
<feature type="domain" description="Tf2-1-like SH3-like" evidence="2">
    <location>
        <begin position="60"/>
        <end position="121"/>
    </location>
</feature>
<evidence type="ECO:0000313" key="4">
    <source>
        <dbReference type="Proteomes" id="UP000233837"/>
    </source>
</evidence>
<dbReference type="AlphaFoldDB" id="A0A2I0VFN4"/>
<feature type="region of interest" description="Disordered" evidence="1">
    <location>
        <begin position="124"/>
        <end position="144"/>
    </location>
</feature>
<dbReference type="Pfam" id="PF24626">
    <property type="entry name" value="SH3_Tf2-1"/>
    <property type="match status" value="1"/>
</dbReference>
<accession>A0A2I0VFN4</accession>
<reference evidence="3 4" key="1">
    <citation type="journal article" date="2016" name="Sci. Rep.">
        <title>The Dendrobium catenatum Lindl. genome sequence provides insights into polysaccharide synthase, floral development and adaptive evolution.</title>
        <authorList>
            <person name="Zhang G.Q."/>
            <person name="Xu Q."/>
            <person name="Bian C."/>
            <person name="Tsai W.C."/>
            <person name="Yeh C.M."/>
            <person name="Liu K.W."/>
            <person name="Yoshida K."/>
            <person name="Zhang L.S."/>
            <person name="Chang S.B."/>
            <person name="Chen F."/>
            <person name="Shi Y."/>
            <person name="Su Y.Y."/>
            <person name="Zhang Y.Q."/>
            <person name="Chen L.J."/>
            <person name="Yin Y."/>
            <person name="Lin M."/>
            <person name="Huang H."/>
            <person name="Deng H."/>
            <person name="Wang Z.W."/>
            <person name="Zhu S.L."/>
            <person name="Zhao X."/>
            <person name="Deng C."/>
            <person name="Niu S.C."/>
            <person name="Huang J."/>
            <person name="Wang M."/>
            <person name="Liu G.H."/>
            <person name="Yang H.J."/>
            <person name="Xiao X.J."/>
            <person name="Hsiao Y.Y."/>
            <person name="Wu W.L."/>
            <person name="Chen Y.Y."/>
            <person name="Mitsuda N."/>
            <person name="Ohme-Takagi M."/>
            <person name="Luo Y.B."/>
            <person name="Van de Peer Y."/>
            <person name="Liu Z.J."/>
        </authorList>
    </citation>
    <scope>NUCLEOTIDE SEQUENCE [LARGE SCALE GENOMIC DNA]</scope>
    <source>
        <tissue evidence="3">The whole plant</tissue>
    </source>
</reference>
<dbReference type="Proteomes" id="UP000233837">
    <property type="component" value="Unassembled WGS sequence"/>
</dbReference>
<dbReference type="InterPro" id="IPR056924">
    <property type="entry name" value="SH3_Tf2-1"/>
</dbReference>
<evidence type="ECO:0000259" key="2">
    <source>
        <dbReference type="Pfam" id="PF24626"/>
    </source>
</evidence>
<evidence type="ECO:0000313" key="3">
    <source>
        <dbReference type="EMBL" id="PKU62174.1"/>
    </source>
</evidence>
<sequence>MPNTILDIAVLPKIQNKAANALADQFTQLLSDVRRNLQESSQSYKAAADVHRREKVFQPGDLVFVRLRRERLPPGNHSKLTKKKWGPLPISKKINNNAYVVDLPEEFNTSRTFNVADIYTYNPPDDGDASFESIDTDSIDSGGE</sequence>
<gene>
    <name evidence="3" type="ORF">MA16_Dca020580</name>
</gene>
<evidence type="ECO:0000256" key="1">
    <source>
        <dbReference type="SAM" id="MobiDB-lite"/>
    </source>
</evidence>